<protein>
    <recommendedName>
        <fullName evidence="3">IrrE N-terminal-like domain-containing protein</fullName>
    </recommendedName>
</protein>
<evidence type="ECO:0000313" key="2">
    <source>
        <dbReference type="Proteomes" id="UP000183190"/>
    </source>
</evidence>
<dbReference type="AlphaFoldDB" id="A0A1H6L6W1"/>
<evidence type="ECO:0008006" key="3">
    <source>
        <dbReference type="Google" id="ProtNLM"/>
    </source>
</evidence>
<dbReference type="OrthoDB" id="581382at2"/>
<gene>
    <name evidence="1" type="ORF">SAMN02910265_02983</name>
</gene>
<evidence type="ECO:0000313" key="1">
    <source>
        <dbReference type="EMBL" id="SEH84027.1"/>
    </source>
</evidence>
<reference evidence="1 2" key="1">
    <citation type="submission" date="2016-10" db="EMBL/GenBank/DDBJ databases">
        <authorList>
            <person name="de Groot N.N."/>
        </authorList>
    </citation>
    <scope>NUCLEOTIDE SEQUENCE [LARGE SCALE GENOMIC DNA]</scope>
    <source>
        <strain evidence="1 2">YAD2003</strain>
    </source>
</reference>
<dbReference type="RefSeq" id="WP_074718812.1">
    <property type="nucleotide sequence ID" value="NZ_FNWV01000016.1"/>
</dbReference>
<dbReference type="EMBL" id="FNWV01000016">
    <property type="protein sequence ID" value="SEH84027.1"/>
    <property type="molecule type" value="Genomic_DNA"/>
</dbReference>
<organism evidence="1 2">
    <name type="scientific">Ruminococcus flavefaciens</name>
    <dbReference type="NCBI Taxonomy" id="1265"/>
    <lineage>
        <taxon>Bacteria</taxon>
        <taxon>Bacillati</taxon>
        <taxon>Bacillota</taxon>
        <taxon>Clostridia</taxon>
        <taxon>Eubacteriales</taxon>
        <taxon>Oscillospiraceae</taxon>
        <taxon>Ruminococcus</taxon>
    </lineage>
</organism>
<name>A0A1H6L6W1_RUMFL</name>
<proteinExistence type="predicted"/>
<sequence length="541" mass="63281">MTQYESLKDYLNFNRKDEILQKVNDYIQADSNAKGNCCLKDITIVNVRCVPEIEPNAMVFMDVCAEVYNKIKNNVSSAYYNISFSGNVLTGFSGLNLIFSAEISERELKEDIPAMFGLPDISRDSLEKESEKIHRVLCYRIKKNPEHKYWFPVIDIKEKYNLNMWTAILEEGILGQIHFKSSTADIYDIRNMNKCFTDEHIPANSILLNSDYYKGNGNRHDDIIVATHELIHWNQHKLYFFISQLLEDDKKPMNCTSKPITLDDSMSLKERAYWYAEWQANELAIRVAMPKHLVEMAIEEYNNDESLNNPSDIPFSGMYYQNMIYKLSWDFNVLEGTVKERLRQLGYDYADGTFVTVDDCSYQPFTFPQGTLKEDETFVIDRDNYERLLRDDKDFAELIESKICVYTGHVVCINSPKYIDYSICSKQLRYSLSEYALGHADECCLIFTSYTSYDTYKQIPLMWNSYLCCDIISNDKALRFKAEENMKVSEYRARHIERIRNDEEMYGKILKAGKDEFSEIFTFIMDKEYVDEESDKVAAFS</sequence>
<dbReference type="Proteomes" id="UP000183190">
    <property type="component" value="Unassembled WGS sequence"/>
</dbReference>
<accession>A0A1H6L6W1</accession>